<dbReference type="AlphaFoldDB" id="A0AAW3B5E6"/>
<name>A0AAW3B5E6_9TRYP</name>
<dbReference type="Gene3D" id="3.40.630.10">
    <property type="entry name" value="Zn peptidases"/>
    <property type="match status" value="1"/>
</dbReference>
<accession>A0AAW3B5E6</accession>
<reference evidence="1" key="1">
    <citation type="submission" date="2024-02" db="EMBL/GenBank/DDBJ databases">
        <title>FIRST GENOME SEQUENCES OF Leishmania (Viannia) shawi, Leishmania (Viannia) lindenbergi AND Leishmania (Viannia) utingensis.</title>
        <authorList>
            <person name="Resadore F."/>
            <person name="Custodio M.G.F."/>
            <person name="Boite M.C."/>
            <person name="Cupolillo E."/>
            <person name="Ferreira G.E.M."/>
        </authorList>
    </citation>
    <scope>NUCLEOTIDE SEQUENCE</scope>
    <source>
        <strain evidence="1">MHOM/BR/2013/18 LTA MLF</strain>
    </source>
</reference>
<sequence>MFSSEDVDAPGLGNQRWDSNPFYLVEKDRNPYSRGTWDAKGFLAVALPVVPTVLEVTHAKSEHWGALLPHGG</sequence>
<dbReference type="EMBL" id="JBAMZJ010000037">
    <property type="protein sequence ID" value="KAL0517470.1"/>
    <property type="molecule type" value="Genomic_DNA"/>
</dbReference>
<gene>
    <name evidence="1" type="ORF">Q4I32_008314</name>
</gene>
<protein>
    <submittedName>
        <fullName evidence="1">Uncharacterized protein</fullName>
    </submittedName>
</protein>
<comment type="caution">
    <text evidence="1">The sequence shown here is derived from an EMBL/GenBank/DDBJ whole genome shotgun (WGS) entry which is preliminary data.</text>
</comment>
<evidence type="ECO:0000313" key="2">
    <source>
        <dbReference type="Proteomes" id="UP001500493"/>
    </source>
</evidence>
<proteinExistence type="predicted"/>
<dbReference type="SUPFAM" id="SSF53187">
    <property type="entry name" value="Zn-dependent exopeptidases"/>
    <property type="match status" value="1"/>
</dbReference>
<dbReference type="Proteomes" id="UP001500493">
    <property type="component" value="Unassembled WGS sequence"/>
</dbReference>
<evidence type="ECO:0000313" key="1">
    <source>
        <dbReference type="EMBL" id="KAL0517470.1"/>
    </source>
</evidence>
<organism evidence="1 2">
    <name type="scientific">Leishmania shawi</name>
    <dbReference type="NCBI Taxonomy" id="5680"/>
    <lineage>
        <taxon>Eukaryota</taxon>
        <taxon>Discoba</taxon>
        <taxon>Euglenozoa</taxon>
        <taxon>Kinetoplastea</taxon>
        <taxon>Metakinetoplastina</taxon>
        <taxon>Trypanosomatida</taxon>
        <taxon>Trypanosomatidae</taxon>
        <taxon>Leishmaniinae</taxon>
        <taxon>Leishmania</taxon>
        <taxon>Leishmania guyanensis species complex</taxon>
    </lineage>
</organism>